<evidence type="ECO:0000313" key="4">
    <source>
        <dbReference type="EMBL" id="BDI04264.1"/>
    </source>
</evidence>
<gene>
    <name evidence="4" type="ORF">CATMQ487_12340</name>
</gene>
<evidence type="ECO:0000259" key="3">
    <source>
        <dbReference type="Pfam" id="PF13676"/>
    </source>
</evidence>
<evidence type="ECO:0000259" key="2">
    <source>
        <dbReference type="Pfam" id="PF03781"/>
    </source>
</evidence>
<dbReference type="SUPFAM" id="SSF56436">
    <property type="entry name" value="C-type lectin-like"/>
    <property type="match status" value="1"/>
</dbReference>
<dbReference type="PANTHER" id="PTHR23150:SF35">
    <property type="entry name" value="BLL6746 PROTEIN"/>
    <property type="match status" value="1"/>
</dbReference>
<dbReference type="SUPFAM" id="SSF52200">
    <property type="entry name" value="Toll/Interleukin receptor TIR domain"/>
    <property type="match status" value="1"/>
</dbReference>
<evidence type="ECO:0000256" key="1">
    <source>
        <dbReference type="SAM" id="MobiDB-lite"/>
    </source>
</evidence>
<proteinExistence type="predicted"/>
<evidence type="ECO:0000313" key="5">
    <source>
        <dbReference type="Proteomes" id="UP001057498"/>
    </source>
</evidence>
<dbReference type="PANTHER" id="PTHR23150">
    <property type="entry name" value="SULFATASE MODIFYING FACTOR 1, 2"/>
    <property type="match status" value="1"/>
</dbReference>
<evidence type="ECO:0008006" key="6">
    <source>
        <dbReference type="Google" id="ProtNLM"/>
    </source>
</evidence>
<dbReference type="Gene3D" id="3.40.50.10140">
    <property type="entry name" value="Toll/interleukin-1 receptor homology (TIR) domain"/>
    <property type="match status" value="1"/>
</dbReference>
<sequence length="442" mass="47434">MPAGIFISYRRQDSLKEARAIFERLSREFGAHQVFIDQEGLDYGVDFVDSLERQLQHCQVMLALIGPGWIDAKDGSGRRRLDDVNDFVRIELRTALQRNIRVVPVLLDGAPMPRTVDLPADLEPLARRQKIDLDFQRFDADIGRLVGSLRRMLPGAPAGEATPKPAGAAVGAGPGWTAKTAGMAAGVGALALGAVWYANQPSRPALAAAPAEVAASVAPNPVSAPVQAPPSSKAEPAAAASPAVPPALTAAQAEALRQAKPDGQEIYNSLQLKPKEPPPQPQPLAVGQRFRDCDDDSCPWMVVLPAGSFMMGSPESEPGRDDDEGPQHRVKVASFAVGQYEVTFRQWDACVGAGGCKHKPGDEGWGRGQRPVINVSWSDAQQYVKWLSGKTGQTYRLPSEAEWEYAARAGTITPYAFGESLTNCHGPGGSPWMMEDTEGVRA</sequence>
<dbReference type="InterPro" id="IPR042095">
    <property type="entry name" value="SUMF_sf"/>
</dbReference>
<feature type="domain" description="Sulfatase-modifying factor enzyme-like" evidence="2">
    <location>
        <begin position="298"/>
        <end position="423"/>
    </location>
</feature>
<dbReference type="InterPro" id="IPR000157">
    <property type="entry name" value="TIR_dom"/>
</dbReference>
<dbReference type="InterPro" id="IPR035897">
    <property type="entry name" value="Toll_tir_struct_dom_sf"/>
</dbReference>
<dbReference type="Proteomes" id="UP001057498">
    <property type="component" value="Chromosome"/>
</dbReference>
<dbReference type="Pfam" id="PF13676">
    <property type="entry name" value="TIR_2"/>
    <property type="match status" value="1"/>
</dbReference>
<dbReference type="EMBL" id="AP025730">
    <property type="protein sequence ID" value="BDI04264.1"/>
    <property type="molecule type" value="Genomic_DNA"/>
</dbReference>
<protein>
    <recommendedName>
        <fullName evidence="6">TIR domain-containing protein</fullName>
    </recommendedName>
</protein>
<dbReference type="Gene3D" id="3.90.1580.10">
    <property type="entry name" value="paralog of FGE (formylglycine-generating enzyme)"/>
    <property type="match status" value="1"/>
</dbReference>
<accession>A0ABN6PJQ5</accession>
<feature type="region of interest" description="Disordered" evidence="1">
    <location>
        <begin position="221"/>
        <end position="245"/>
    </location>
</feature>
<dbReference type="Pfam" id="PF03781">
    <property type="entry name" value="FGE-sulfatase"/>
    <property type="match status" value="1"/>
</dbReference>
<organism evidence="4 5">
    <name type="scientific">Sphaerotilus microaerophilus</name>
    <dbReference type="NCBI Taxonomy" id="2914710"/>
    <lineage>
        <taxon>Bacteria</taxon>
        <taxon>Pseudomonadati</taxon>
        <taxon>Pseudomonadota</taxon>
        <taxon>Betaproteobacteria</taxon>
        <taxon>Burkholderiales</taxon>
        <taxon>Sphaerotilaceae</taxon>
        <taxon>Sphaerotilus</taxon>
    </lineage>
</organism>
<feature type="domain" description="TIR" evidence="3">
    <location>
        <begin position="5"/>
        <end position="146"/>
    </location>
</feature>
<dbReference type="InterPro" id="IPR005532">
    <property type="entry name" value="SUMF_dom"/>
</dbReference>
<name>A0ABN6PJQ5_9BURK</name>
<reference evidence="4" key="1">
    <citation type="submission" date="2022-04" db="EMBL/GenBank/DDBJ databases">
        <title>Whole genome sequence of Sphaerotilus sp. FB-5.</title>
        <authorList>
            <person name="Takeda M."/>
            <person name="Narihara S."/>
            <person name="Akimoto M."/>
            <person name="Akimoto R."/>
            <person name="Nishiyashiki S."/>
            <person name="Murakami T."/>
        </authorList>
    </citation>
    <scope>NUCLEOTIDE SEQUENCE</scope>
    <source>
        <strain evidence="4">FB-5</strain>
    </source>
</reference>
<dbReference type="RefSeq" id="WP_251972401.1">
    <property type="nucleotide sequence ID" value="NZ_AP025730.1"/>
</dbReference>
<keyword evidence="5" id="KW-1185">Reference proteome</keyword>
<dbReference type="InterPro" id="IPR051043">
    <property type="entry name" value="Sulfatase_Mod_Factor_Kinase"/>
</dbReference>
<dbReference type="InterPro" id="IPR016187">
    <property type="entry name" value="CTDL_fold"/>
</dbReference>